<evidence type="ECO:0000256" key="4">
    <source>
        <dbReference type="ARBA" id="ARBA00022722"/>
    </source>
</evidence>
<keyword evidence="3" id="KW-0548">Nucleotidyltransferase</keyword>
<keyword evidence="6" id="KW-0378">Hydrolase</keyword>
<sequence>MAPVELQELKKQIEELLEKEFIRPSTSPWGAPVLFVKKKDGSMRLCVDYRQLNRVTVKNKYPLPRIDDLLDHLKGATIFSKIDLRSGYWQLRIAEKDISKIAFRTRYGHYEFLVMPFGLTNAPTAFMALMNRTFQEYLDRFVIVFIDDILVYSRSRRSMSNI</sequence>
<keyword evidence="1" id="KW-0645">Protease</keyword>
<protein>
    <submittedName>
        <fullName evidence="9">Transposon Ty3-G Gag-Pol polyprotein</fullName>
    </submittedName>
</protein>
<dbReference type="PROSITE" id="PS50878">
    <property type="entry name" value="RT_POL"/>
    <property type="match status" value="1"/>
</dbReference>
<dbReference type="GO" id="GO:0006508">
    <property type="term" value="P:proteolysis"/>
    <property type="evidence" value="ECO:0007669"/>
    <property type="project" value="UniProtKB-KW"/>
</dbReference>
<dbReference type="GO" id="GO:0003964">
    <property type="term" value="F:RNA-directed DNA polymerase activity"/>
    <property type="evidence" value="ECO:0007669"/>
    <property type="project" value="UniProtKB-KW"/>
</dbReference>
<dbReference type="GO" id="GO:0008233">
    <property type="term" value="F:peptidase activity"/>
    <property type="evidence" value="ECO:0007669"/>
    <property type="project" value="UniProtKB-KW"/>
</dbReference>
<organism evidence="9">
    <name type="scientific">Sesamum latifolium</name>
    <dbReference type="NCBI Taxonomy" id="2727402"/>
    <lineage>
        <taxon>Eukaryota</taxon>
        <taxon>Viridiplantae</taxon>
        <taxon>Streptophyta</taxon>
        <taxon>Embryophyta</taxon>
        <taxon>Tracheophyta</taxon>
        <taxon>Spermatophyta</taxon>
        <taxon>Magnoliopsida</taxon>
        <taxon>eudicotyledons</taxon>
        <taxon>Gunneridae</taxon>
        <taxon>Pentapetalae</taxon>
        <taxon>asterids</taxon>
        <taxon>lamiids</taxon>
        <taxon>Lamiales</taxon>
        <taxon>Pedaliaceae</taxon>
        <taxon>Sesamum</taxon>
    </lineage>
</organism>
<dbReference type="Gene3D" id="3.10.10.10">
    <property type="entry name" value="HIV Type 1 Reverse Transcriptase, subunit A, domain 1"/>
    <property type="match status" value="1"/>
</dbReference>
<proteinExistence type="predicted"/>
<accession>A0AAW2U5S4</accession>
<dbReference type="InterPro" id="IPR043502">
    <property type="entry name" value="DNA/RNA_pol_sf"/>
</dbReference>
<reference evidence="9" key="2">
    <citation type="journal article" date="2024" name="Plant">
        <title>Genomic evolution and insights into agronomic trait innovations of Sesamum species.</title>
        <authorList>
            <person name="Miao H."/>
            <person name="Wang L."/>
            <person name="Qu L."/>
            <person name="Liu H."/>
            <person name="Sun Y."/>
            <person name="Le M."/>
            <person name="Wang Q."/>
            <person name="Wei S."/>
            <person name="Zheng Y."/>
            <person name="Lin W."/>
            <person name="Duan Y."/>
            <person name="Cao H."/>
            <person name="Xiong S."/>
            <person name="Wang X."/>
            <person name="Wei L."/>
            <person name="Li C."/>
            <person name="Ma Q."/>
            <person name="Ju M."/>
            <person name="Zhao R."/>
            <person name="Li G."/>
            <person name="Mu C."/>
            <person name="Tian Q."/>
            <person name="Mei H."/>
            <person name="Zhang T."/>
            <person name="Gao T."/>
            <person name="Zhang H."/>
        </authorList>
    </citation>
    <scope>NUCLEOTIDE SEQUENCE</scope>
    <source>
        <strain evidence="9">KEN1</strain>
    </source>
</reference>
<dbReference type="AlphaFoldDB" id="A0AAW2U5S4"/>
<keyword evidence="7" id="KW-0695">RNA-directed DNA polymerase</keyword>
<gene>
    <name evidence="9" type="ORF">Slati_3818600</name>
</gene>
<evidence type="ECO:0000256" key="5">
    <source>
        <dbReference type="ARBA" id="ARBA00022759"/>
    </source>
</evidence>
<dbReference type="InterPro" id="IPR043128">
    <property type="entry name" value="Rev_trsase/Diguanyl_cyclase"/>
</dbReference>
<dbReference type="SUPFAM" id="SSF56672">
    <property type="entry name" value="DNA/RNA polymerases"/>
    <property type="match status" value="1"/>
</dbReference>
<comment type="caution">
    <text evidence="9">The sequence shown here is derived from an EMBL/GenBank/DDBJ whole genome shotgun (WGS) entry which is preliminary data.</text>
</comment>
<evidence type="ECO:0000256" key="1">
    <source>
        <dbReference type="ARBA" id="ARBA00022670"/>
    </source>
</evidence>
<dbReference type="Gene3D" id="3.30.70.270">
    <property type="match status" value="1"/>
</dbReference>
<feature type="domain" description="Reverse transcriptase" evidence="8">
    <location>
        <begin position="17"/>
        <end position="162"/>
    </location>
</feature>
<name>A0AAW2U5S4_9LAMI</name>
<evidence type="ECO:0000256" key="2">
    <source>
        <dbReference type="ARBA" id="ARBA00022679"/>
    </source>
</evidence>
<evidence type="ECO:0000256" key="7">
    <source>
        <dbReference type="ARBA" id="ARBA00022918"/>
    </source>
</evidence>
<evidence type="ECO:0000256" key="6">
    <source>
        <dbReference type="ARBA" id="ARBA00022801"/>
    </source>
</evidence>
<reference evidence="9" key="1">
    <citation type="submission" date="2020-06" db="EMBL/GenBank/DDBJ databases">
        <authorList>
            <person name="Li T."/>
            <person name="Hu X."/>
            <person name="Zhang T."/>
            <person name="Song X."/>
            <person name="Zhang H."/>
            <person name="Dai N."/>
            <person name="Sheng W."/>
            <person name="Hou X."/>
            <person name="Wei L."/>
        </authorList>
    </citation>
    <scope>NUCLEOTIDE SEQUENCE</scope>
    <source>
        <strain evidence="9">KEN1</strain>
        <tissue evidence="9">Leaf</tissue>
    </source>
</reference>
<dbReference type="FunFam" id="3.10.10.10:FF:000007">
    <property type="entry name" value="Retrovirus-related Pol polyprotein from transposon 17.6-like Protein"/>
    <property type="match status" value="1"/>
</dbReference>
<dbReference type="Pfam" id="PF00078">
    <property type="entry name" value="RVT_1"/>
    <property type="match status" value="1"/>
</dbReference>
<evidence type="ECO:0000259" key="8">
    <source>
        <dbReference type="PROSITE" id="PS50878"/>
    </source>
</evidence>
<evidence type="ECO:0000313" key="9">
    <source>
        <dbReference type="EMBL" id="KAL0412289.1"/>
    </source>
</evidence>
<dbReference type="EMBL" id="JACGWN010000013">
    <property type="protein sequence ID" value="KAL0412289.1"/>
    <property type="molecule type" value="Genomic_DNA"/>
</dbReference>
<dbReference type="CDD" id="cd01647">
    <property type="entry name" value="RT_LTR"/>
    <property type="match status" value="1"/>
</dbReference>
<dbReference type="PANTHER" id="PTHR24559">
    <property type="entry name" value="TRANSPOSON TY3-I GAG-POL POLYPROTEIN"/>
    <property type="match status" value="1"/>
</dbReference>
<dbReference type="InterPro" id="IPR000477">
    <property type="entry name" value="RT_dom"/>
</dbReference>
<keyword evidence="4" id="KW-0540">Nuclease</keyword>
<dbReference type="PANTHER" id="PTHR24559:SF444">
    <property type="entry name" value="REVERSE TRANSCRIPTASE DOMAIN-CONTAINING PROTEIN"/>
    <property type="match status" value="1"/>
</dbReference>
<dbReference type="InterPro" id="IPR053134">
    <property type="entry name" value="RNA-dir_DNA_polymerase"/>
</dbReference>
<dbReference type="GO" id="GO:0004519">
    <property type="term" value="F:endonuclease activity"/>
    <property type="evidence" value="ECO:0007669"/>
    <property type="project" value="UniProtKB-KW"/>
</dbReference>
<keyword evidence="5" id="KW-0255">Endonuclease</keyword>
<keyword evidence="2" id="KW-0808">Transferase</keyword>
<evidence type="ECO:0000256" key="3">
    <source>
        <dbReference type="ARBA" id="ARBA00022695"/>
    </source>
</evidence>